<organism evidence="1 2">
    <name type="scientific">Priapulus caudatus</name>
    <name type="common">Priapulid worm</name>
    <dbReference type="NCBI Taxonomy" id="37621"/>
    <lineage>
        <taxon>Eukaryota</taxon>
        <taxon>Metazoa</taxon>
        <taxon>Ecdysozoa</taxon>
        <taxon>Scalidophora</taxon>
        <taxon>Priapulida</taxon>
        <taxon>Priapulimorpha</taxon>
        <taxon>Priapulimorphida</taxon>
        <taxon>Priapulidae</taxon>
        <taxon>Priapulus</taxon>
    </lineage>
</organism>
<evidence type="ECO:0000313" key="2">
    <source>
        <dbReference type="RefSeq" id="XP_014671998.1"/>
    </source>
</evidence>
<proteinExistence type="predicted"/>
<dbReference type="Proteomes" id="UP000695022">
    <property type="component" value="Unplaced"/>
</dbReference>
<protein>
    <submittedName>
        <fullName evidence="2">Uncharacterized protein LOC106812605</fullName>
    </submittedName>
</protein>
<dbReference type="RefSeq" id="XP_014671998.1">
    <property type="nucleotide sequence ID" value="XM_014816512.1"/>
</dbReference>
<evidence type="ECO:0000313" key="1">
    <source>
        <dbReference type="Proteomes" id="UP000695022"/>
    </source>
</evidence>
<sequence>MDRLDNDGLTNVTVVIKMDNAALHHPQIETTTFWDPVQHLKRNLAVAHMIESEKQRSQNVKLVNPINITMPMFQGFNEGGFCACHFHKYQLNATYAVDGHVQKMYIKPFFHTLCLGEADRRN</sequence>
<gene>
    <name evidence="2" type="primary">LOC106812605</name>
</gene>
<keyword evidence="1" id="KW-1185">Reference proteome</keyword>
<reference evidence="2" key="1">
    <citation type="submission" date="2025-08" db="UniProtKB">
        <authorList>
            <consortium name="RefSeq"/>
        </authorList>
    </citation>
    <scope>IDENTIFICATION</scope>
</reference>
<dbReference type="GeneID" id="106812605"/>
<accession>A0ABM1EIH7</accession>
<name>A0ABM1EIH7_PRICU</name>